<feature type="domain" description="Inositol polyphosphate-related phosphatase" evidence="2">
    <location>
        <begin position="5"/>
        <end position="304"/>
    </location>
</feature>
<dbReference type="InterPro" id="IPR000300">
    <property type="entry name" value="IPPc"/>
</dbReference>
<evidence type="ECO:0000259" key="2">
    <source>
        <dbReference type="SMART" id="SM00128"/>
    </source>
</evidence>
<proteinExistence type="inferred from homology"/>
<keyword evidence="4" id="KW-1185">Reference proteome</keyword>
<dbReference type="GO" id="GO:0060378">
    <property type="term" value="P:regulation of brood size"/>
    <property type="evidence" value="ECO:0007669"/>
    <property type="project" value="TreeGrafter"/>
</dbReference>
<dbReference type="Gene3D" id="2.60.40.2840">
    <property type="match status" value="1"/>
</dbReference>
<dbReference type="PANTHER" id="PTHR11200">
    <property type="entry name" value="INOSITOL 5-PHOSPHATASE"/>
    <property type="match status" value="1"/>
</dbReference>
<comment type="similarity">
    <text evidence="1">Belongs to the inositol 1,4,5-trisphosphate 5-phosphatase type II family.</text>
</comment>
<sequence length="430" mass="49141">MTQRVRWKVIALTYNVNGKRPDEATLATLLADENLSGGDFVAIGLQELAHSDAMGTVPPEFTWSKPIANWMMARGCVLVKTTYLASNRLLLFSKADILPLIDRIDFRYLRSTMYGLAGYKGSIAVRIEFGGEQASLCFVTSHLFHSEKFYWKRVEQYRTTYAQCTFEDKNSRGPRFVVWMGDLNWRIDTTTDAEKVANEVSLMEGNSKSLTTYLFKHDQLKRAMVLDHAFHHLTEGDVSFLPTYRLLVGTDQYDLKRVPSWCDRILYKESKDFELVRYASNTRIKTSDHFPVIGEFICTIQSLRPSGLVQFLPLQRWYSGVPLACRFRYQKSFWKREGSYKDWIGIYADDITDIENPLKFVFALTTFDEVFDGSPSVVAEFSPLETGVYRAAYFSYYRGCLVGFSPPFTVTPAANDPSVYDSVVAASESF</sequence>
<dbReference type="GO" id="GO:0004439">
    <property type="term" value="F:phosphatidylinositol-4,5-bisphosphate 5-phosphatase activity"/>
    <property type="evidence" value="ECO:0007669"/>
    <property type="project" value="TreeGrafter"/>
</dbReference>
<dbReference type="Pfam" id="PF17751">
    <property type="entry name" value="SKICH"/>
    <property type="match status" value="1"/>
</dbReference>
<gene>
    <name evidence="3" type="ORF">QR680_012105</name>
</gene>
<reference evidence="3" key="1">
    <citation type="submission" date="2023-06" db="EMBL/GenBank/DDBJ databases">
        <title>Genomic analysis of the entomopathogenic nematode Steinernema hermaphroditum.</title>
        <authorList>
            <person name="Schwarz E.M."/>
            <person name="Heppert J.K."/>
            <person name="Baniya A."/>
            <person name="Schwartz H.T."/>
            <person name="Tan C.-H."/>
            <person name="Antoshechkin I."/>
            <person name="Sternberg P.W."/>
            <person name="Goodrich-Blair H."/>
            <person name="Dillman A.R."/>
        </authorList>
    </citation>
    <scope>NUCLEOTIDE SEQUENCE</scope>
    <source>
        <strain evidence="3">PS9179</strain>
        <tissue evidence="3">Whole animal</tissue>
    </source>
</reference>
<dbReference type="InterPro" id="IPR041611">
    <property type="entry name" value="SKICH"/>
</dbReference>
<dbReference type="GO" id="GO:0098793">
    <property type="term" value="C:presynapse"/>
    <property type="evidence" value="ECO:0007669"/>
    <property type="project" value="GOC"/>
</dbReference>
<dbReference type="AlphaFoldDB" id="A0AA39I3M0"/>
<comment type="caution">
    <text evidence="3">The sequence shown here is derived from an EMBL/GenBank/DDBJ whole genome shotgun (WGS) entry which is preliminary data.</text>
</comment>
<name>A0AA39I3M0_9BILA</name>
<dbReference type="InterPro" id="IPR046985">
    <property type="entry name" value="IP5"/>
</dbReference>
<organism evidence="3 4">
    <name type="scientific">Steinernema hermaphroditum</name>
    <dbReference type="NCBI Taxonomy" id="289476"/>
    <lineage>
        <taxon>Eukaryota</taxon>
        <taxon>Metazoa</taxon>
        <taxon>Ecdysozoa</taxon>
        <taxon>Nematoda</taxon>
        <taxon>Chromadorea</taxon>
        <taxon>Rhabditida</taxon>
        <taxon>Tylenchina</taxon>
        <taxon>Panagrolaimomorpha</taxon>
        <taxon>Strongyloidoidea</taxon>
        <taxon>Steinernematidae</taxon>
        <taxon>Steinernema</taxon>
    </lineage>
</organism>
<dbReference type="Gene3D" id="3.60.10.10">
    <property type="entry name" value="Endonuclease/exonuclease/phosphatase"/>
    <property type="match status" value="1"/>
</dbReference>
<dbReference type="GO" id="GO:0046856">
    <property type="term" value="P:phosphatidylinositol dephosphorylation"/>
    <property type="evidence" value="ECO:0007669"/>
    <property type="project" value="InterPro"/>
</dbReference>
<dbReference type="Proteomes" id="UP001175271">
    <property type="component" value="Unassembled WGS sequence"/>
</dbReference>
<dbReference type="InterPro" id="IPR036691">
    <property type="entry name" value="Endo/exonu/phosph_ase_sf"/>
</dbReference>
<dbReference type="SMART" id="SM00128">
    <property type="entry name" value="IPPc"/>
    <property type="match status" value="1"/>
</dbReference>
<evidence type="ECO:0000256" key="1">
    <source>
        <dbReference type="ARBA" id="ARBA00005910"/>
    </source>
</evidence>
<dbReference type="SUPFAM" id="SSF56219">
    <property type="entry name" value="DNase I-like"/>
    <property type="match status" value="1"/>
</dbReference>
<evidence type="ECO:0000313" key="4">
    <source>
        <dbReference type="Proteomes" id="UP001175271"/>
    </source>
</evidence>
<protein>
    <recommendedName>
        <fullName evidence="2">Inositol polyphosphate-related phosphatase domain-containing protein</fullName>
    </recommendedName>
</protein>
<accession>A0AA39I3M0</accession>
<dbReference type="Pfam" id="PF22669">
    <property type="entry name" value="Exo_endo_phos2"/>
    <property type="match status" value="1"/>
</dbReference>
<dbReference type="PANTHER" id="PTHR11200:SF295">
    <property type="entry name" value="INOSITOL POLYPHOSPHATE 5-PHOSPHATASE"/>
    <property type="match status" value="1"/>
</dbReference>
<evidence type="ECO:0000313" key="3">
    <source>
        <dbReference type="EMBL" id="KAK0415764.1"/>
    </source>
</evidence>
<dbReference type="GO" id="GO:0048488">
    <property type="term" value="P:synaptic vesicle endocytosis"/>
    <property type="evidence" value="ECO:0007669"/>
    <property type="project" value="TreeGrafter"/>
</dbReference>
<dbReference type="EMBL" id="JAUCMV010000002">
    <property type="protein sequence ID" value="KAK0415764.1"/>
    <property type="molecule type" value="Genomic_DNA"/>
</dbReference>